<accession>A0A3M7SGG9</accession>
<name>A0A3M7SGG9_BRAPC</name>
<evidence type="ECO:0000313" key="2">
    <source>
        <dbReference type="Proteomes" id="UP000276133"/>
    </source>
</evidence>
<comment type="caution">
    <text evidence="1">The sequence shown here is derived from an EMBL/GenBank/DDBJ whole genome shotgun (WGS) entry which is preliminary data.</text>
</comment>
<dbReference type="EMBL" id="REGN01001417">
    <property type="protein sequence ID" value="RNA34785.1"/>
    <property type="molecule type" value="Genomic_DNA"/>
</dbReference>
<dbReference type="AlphaFoldDB" id="A0A3M7SGG9"/>
<sequence length="91" mass="10266">MYGPAKIGLNLSCIFSDLMNTWSLAVLLISADSSSSPFLISHDLIEFIFLPNNISYGLNFVDEWFLVLYAIRTNDSNQNRSKALFSKKLTL</sequence>
<proteinExistence type="predicted"/>
<reference evidence="1 2" key="1">
    <citation type="journal article" date="2018" name="Sci. Rep.">
        <title>Genomic signatures of local adaptation to the degree of environmental predictability in rotifers.</title>
        <authorList>
            <person name="Franch-Gras L."/>
            <person name="Hahn C."/>
            <person name="Garcia-Roger E.M."/>
            <person name="Carmona M.J."/>
            <person name="Serra M."/>
            <person name="Gomez A."/>
        </authorList>
    </citation>
    <scope>NUCLEOTIDE SEQUENCE [LARGE SCALE GENOMIC DNA]</scope>
    <source>
        <strain evidence="1">HYR1</strain>
    </source>
</reference>
<dbReference type="Proteomes" id="UP000276133">
    <property type="component" value="Unassembled WGS sequence"/>
</dbReference>
<organism evidence="1 2">
    <name type="scientific">Brachionus plicatilis</name>
    <name type="common">Marine rotifer</name>
    <name type="synonym">Brachionus muelleri</name>
    <dbReference type="NCBI Taxonomy" id="10195"/>
    <lineage>
        <taxon>Eukaryota</taxon>
        <taxon>Metazoa</taxon>
        <taxon>Spiralia</taxon>
        <taxon>Gnathifera</taxon>
        <taxon>Rotifera</taxon>
        <taxon>Eurotatoria</taxon>
        <taxon>Monogononta</taxon>
        <taxon>Pseudotrocha</taxon>
        <taxon>Ploima</taxon>
        <taxon>Brachionidae</taxon>
        <taxon>Brachionus</taxon>
    </lineage>
</organism>
<gene>
    <name evidence="1" type="ORF">BpHYR1_048928</name>
</gene>
<keyword evidence="2" id="KW-1185">Reference proteome</keyword>
<evidence type="ECO:0000313" key="1">
    <source>
        <dbReference type="EMBL" id="RNA34785.1"/>
    </source>
</evidence>
<protein>
    <submittedName>
        <fullName evidence="1">Uncharacterized protein</fullName>
    </submittedName>
</protein>